<organism evidence="9 10">
    <name type="scientific">Psychrobacter luti</name>
    <dbReference type="NCBI Taxonomy" id="198481"/>
    <lineage>
        <taxon>Bacteria</taxon>
        <taxon>Pseudomonadati</taxon>
        <taxon>Pseudomonadota</taxon>
        <taxon>Gammaproteobacteria</taxon>
        <taxon>Moraxellales</taxon>
        <taxon>Moraxellaceae</taxon>
        <taxon>Psychrobacter</taxon>
    </lineage>
</organism>
<keyword evidence="3 6" id="KW-0812">Transmembrane</keyword>
<dbReference type="PANTHER" id="PTHR30287:SF1">
    <property type="entry name" value="INNER MEMBRANE PROTEIN"/>
    <property type="match status" value="1"/>
</dbReference>
<evidence type="ECO:0000259" key="8">
    <source>
        <dbReference type="Pfam" id="PF12704"/>
    </source>
</evidence>
<gene>
    <name evidence="9" type="ORF">FHS24_000921</name>
</gene>
<feature type="domain" description="ABC3 transporter permease C-terminal" evidence="7">
    <location>
        <begin position="773"/>
        <end position="883"/>
    </location>
</feature>
<evidence type="ECO:0000259" key="7">
    <source>
        <dbReference type="Pfam" id="PF02687"/>
    </source>
</evidence>
<accession>A0A839TBR2</accession>
<feature type="transmembrane region" description="Helical" evidence="6">
    <location>
        <begin position="68"/>
        <end position="88"/>
    </location>
</feature>
<dbReference type="InterPro" id="IPR003838">
    <property type="entry name" value="ABC3_permease_C"/>
</dbReference>
<evidence type="ECO:0000256" key="6">
    <source>
        <dbReference type="SAM" id="Phobius"/>
    </source>
</evidence>
<dbReference type="InterPro" id="IPR038766">
    <property type="entry name" value="Membrane_comp_ABC_pdt"/>
</dbReference>
<comment type="caution">
    <text evidence="9">The sequence shown here is derived from an EMBL/GenBank/DDBJ whole genome shotgun (WGS) entry which is preliminary data.</text>
</comment>
<dbReference type="Proteomes" id="UP000588111">
    <property type="component" value="Unassembled WGS sequence"/>
</dbReference>
<evidence type="ECO:0000313" key="9">
    <source>
        <dbReference type="EMBL" id="MBB3106420.1"/>
    </source>
</evidence>
<feature type="transmembrane region" description="Helical" evidence="6">
    <location>
        <begin position="356"/>
        <end position="376"/>
    </location>
</feature>
<evidence type="ECO:0000256" key="4">
    <source>
        <dbReference type="ARBA" id="ARBA00022989"/>
    </source>
</evidence>
<feature type="transmembrane region" description="Helical" evidence="6">
    <location>
        <begin position="857"/>
        <end position="883"/>
    </location>
</feature>
<feature type="transmembrane region" description="Helical" evidence="6">
    <location>
        <begin position="472"/>
        <end position="492"/>
    </location>
</feature>
<keyword evidence="10" id="KW-1185">Reference proteome</keyword>
<comment type="subcellular location">
    <subcellularLocation>
        <location evidence="1">Cell membrane</location>
        <topology evidence="1">Multi-pass membrane protein</topology>
    </subcellularLocation>
</comment>
<feature type="transmembrane region" description="Helical" evidence="6">
    <location>
        <begin position="382"/>
        <end position="415"/>
    </location>
</feature>
<proteinExistence type="predicted"/>
<protein>
    <submittedName>
        <fullName evidence="9">Putative ABC transport system permease protein</fullName>
    </submittedName>
</protein>
<dbReference type="AlphaFoldDB" id="A0A839TBR2"/>
<dbReference type="Pfam" id="PF02687">
    <property type="entry name" value="FtsX"/>
    <property type="match status" value="1"/>
</dbReference>
<feature type="transmembrane region" description="Helical" evidence="6">
    <location>
        <begin position="814"/>
        <end position="845"/>
    </location>
</feature>
<keyword evidence="5 6" id="KW-0472">Membrane</keyword>
<name>A0A839TBR2_9GAMM</name>
<evidence type="ECO:0000256" key="1">
    <source>
        <dbReference type="ARBA" id="ARBA00004651"/>
    </source>
</evidence>
<feature type="transmembrane region" description="Helical" evidence="6">
    <location>
        <begin position="527"/>
        <end position="546"/>
    </location>
</feature>
<keyword evidence="4 6" id="KW-1133">Transmembrane helix</keyword>
<dbReference type="Pfam" id="PF12704">
    <property type="entry name" value="MacB_PCD"/>
    <property type="match status" value="1"/>
</dbReference>
<evidence type="ECO:0000256" key="2">
    <source>
        <dbReference type="ARBA" id="ARBA00022475"/>
    </source>
</evidence>
<feature type="transmembrane region" description="Helical" evidence="6">
    <location>
        <begin position="450"/>
        <end position="466"/>
    </location>
</feature>
<dbReference type="GO" id="GO:0005886">
    <property type="term" value="C:plasma membrane"/>
    <property type="evidence" value="ECO:0007669"/>
    <property type="project" value="UniProtKB-SubCell"/>
</dbReference>
<dbReference type="EMBL" id="JACHXL010000002">
    <property type="protein sequence ID" value="MBB3106420.1"/>
    <property type="molecule type" value="Genomic_DNA"/>
</dbReference>
<dbReference type="RefSeq" id="WP_406947768.1">
    <property type="nucleotide sequence ID" value="NZ_CAJHAH010000001.1"/>
</dbReference>
<feature type="domain" description="MacB-like periplasmic core" evidence="8">
    <location>
        <begin position="73"/>
        <end position="245"/>
    </location>
</feature>
<reference evidence="9 10" key="1">
    <citation type="submission" date="2020-08" db="EMBL/GenBank/DDBJ databases">
        <title>Genomic Encyclopedia of Type Strains, Phase III (KMG-III): the genomes of soil and plant-associated and newly described type strains.</title>
        <authorList>
            <person name="Whitman W."/>
        </authorList>
    </citation>
    <scope>NUCLEOTIDE SEQUENCE [LARGE SCALE GENOMIC DNA]</scope>
    <source>
        <strain evidence="9 10">CECT 5885</strain>
    </source>
</reference>
<feature type="transmembrane region" description="Helical" evidence="6">
    <location>
        <begin position="304"/>
        <end position="329"/>
    </location>
</feature>
<dbReference type="InterPro" id="IPR025857">
    <property type="entry name" value="MacB_PCD"/>
</dbReference>
<sequence length="895" mass="97881">MNNLKNNKQTKKGSAIDATATTDTNMAKESDYTGGIMRQLFSGILSLPILGLQGLGAQALSRSWWQRWIYPLLFLLTLTLSLATYLTLDSVQQSVDTYINDNQRALVGGDLILNSKQEWPSEVLTQVETVADTQIVYDYQFSAMVVTDEQTLLASVKAVSPAYPLYGEAELASGQPLWEQLSADNVVVAPEVLNSLNASVGDQITIGDAELTISDVLTKEPDRPLTAFGFGGRVLMHQDALAATNLLGQRSRINYRIELAGKPELMAVQRDKLTQILSNYPDIELSDAESADTSVSRISDNVLMFLKLLVIAVLLLSAVAMYGVITAFVTKQQSSNAIRLALGEPLKSLKRSYYQLLIATTIIACIAEVIVSFGLLKVGQPYLIAILPADVGLAINPISAIKTIIIALVLTLLIAQRGLSTLSTTKPATLLNQGVSTNSQNMPWYQRLPLLWYGLMLIGLYAFFAYEVNSLILGAQLLIGLTAFVAIFWLLARGWLWLLTKFAKHSNISWMQRIAIHNLARKGNQSALFFVTLSLSVAVLTLITTLNHSINAQFINAYPEDAPNLFLLDIQSDQHDEINNIIAAPVSYYPVIRARVVTANNVPVQDIEPADGFDDPARVFNLSYADTVMDTEFIMESLADDKLYAPIETADSDSAKAVAPLSILDTAASLLNVVMGDQVRFNIQGIEIVGQITSIRSRYEKGPSPYFYFLFEPAVLSAAPQIQFATAHVAAEDIPELQGQLVRKFPAVTTIDGTAIAQQVQELVVQMSRLVYVFTLLALLTGIMVLISSLLSTSQDRMADSASFRLLGMQKRDLYMLNILELGILGISAALFAVIIANIGAWAAITQWFNLRFSVPWVSLGIGGAVLIALLFAIAIIYVRLVIGRGIMARVRAMI</sequence>
<evidence type="ECO:0000256" key="5">
    <source>
        <dbReference type="ARBA" id="ARBA00023136"/>
    </source>
</evidence>
<keyword evidence="2" id="KW-1003">Cell membrane</keyword>
<evidence type="ECO:0000256" key="3">
    <source>
        <dbReference type="ARBA" id="ARBA00022692"/>
    </source>
</evidence>
<dbReference type="PANTHER" id="PTHR30287">
    <property type="entry name" value="MEMBRANE COMPONENT OF PREDICTED ABC SUPERFAMILY METABOLITE UPTAKE TRANSPORTER"/>
    <property type="match status" value="1"/>
</dbReference>
<feature type="transmembrane region" description="Helical" evidence="6">
    <location>
        <begin position="770"/>
        <end position="793"/>
    </location>
</feature>
<evidence type="ECO:0000313" key="10">
    <source>
        <dbReference type="Proteomes" id="UP000588111"/>
    </source>
</evidence>